<dbReference type="PANTHER" id="PTHR44013:SF1">
    <property type="entry name" value="ZINC-TYPE ALCOHOL DEHYDROGENASE-LIKE PROTEIN C16A3.02C"/>
    <property type="match status" value="1"/>
</dbReference>
<protein>
    <submittedName>
        <fullName evidence="2">Zinc-type alcohol dehydrogenase-like protein SA1988</fullName>
    </submittedName>
</protein>
<accession>A0A377FTX7</accession>
<dbReference type="Pfam" id="PF00107">
    <property type="entry name" value="ADH_zinc_N"/>
    <property type="match status" value="1"/>
</dbReference>
<dbReference type="RefSeq" id="WP_029335192.1">
    <property type="nucleotide sequence ID" value="NZ_UGGP01000001.1"/>
</dbReference>
<dbReference type="InterPro" id="IPR013154">
    <property type="entry name" value="ADH-like_N"/>
</dbReference>
<dbReference type="GO" id="GO:0016491">
    <property type="term" value="F:oxidoreductase activity"/>
    <property type="evidence" value="ECO:0007669"/>
    <property type="project" value="InterPro"/>
</dbReference>
<dbReference type="SUPFAM" id="SSF50129">
    <property type="entry name" value="GroES-like"/>
    <property type="match status" value="1"/>
</dbReference>
<dbReference type="EMBL" id="UGGP01000001">
    <property type="protein sequence ID" value="STO08270.1"/>
    <property type="molecule type" value="Genomic_DNA"/>
</dbReference>
<name>A0A377FTX7_9BACL</name>
<organism evidence="2 3">
    <name type="scientific">Exiguobacterium aurantiacum</name>
    <dbReference type="NCBI Taxonomy" id="33987"/>
    <lineage>
        <taxon>Bacteria</taxon>
        <taxon>Bacillati</taxon>
        <taxon>Bacillota</taxon>
        <taxon>Bacilli</taxon>
        <taxon>Bacillales</taxon>
        <taxon>Bacillales Family XII. Incertae Sedis</taxon>
        <taxon>Exiguobacterium</taxon>
    </lineage>
</organism>
<dbReference type="Proteomes" id="UP000254060">
    <property type="component" value="Unassembled WGS sequence"/>
</dbReference>
<evidence type="ECO:0000313" key="3">
    <source>
        <dbReference type="Proteomes" id="UP000254060"/>
    </source>
</evidence>
<dbReference type="Gene3D" id="3.40.50.720">
    <property type="entry name" value="NAD(P)-binding Rossmann-like Domain"/>
    <property type="match status" value="1"/>
</dbReference>
<evidence type="ECO:0000313" key="2">
    <source>
        <dbReference type="EMBL" id="STO08270.1"/>
    </source>
</evidence>
<dbReference type="AlphaFoldDB" id="A0A377FTX7"/>
<dbReference type="CDD" id="cd08267">
    <property type="entry name" value="MDR1"/>
    <property type="match status" value="1"/>
</dbReference>
<sequence>MRAVICTAYGPPDVLQLQVVDKPVPKDFDLMIKVHTSAVHSGDRRLRALDVPAAGKLPMRVVVGFTAPRQPILGVVLAGEVVETGRRVEHFKVGDRVYALTGMRFGGYAEYACVKESKCVELMPQNASYVEAACLPFGGTTALHFLRKVNIEQAKTVLIYGASGAVGSMAVQIAKYYGAHVTAVCRERNFELVRSLGADVVVDYTTAGYDNNLTMYDAVFDAAGKIDKQMARKHIGEHGKFSSVAGQGVSSERKEDLTFLNELFDSGRVRAVIDSIYPLEDIVAAHRYVDAGGKTGNVIVTVARTD</sequence>
<dbReference type="InterPro" id="IPR052733">
    <property type="entry name" value="Chloroplast_QOR"/>
</dbReference>
<gene>
    <name evidence="2" type="ORF">NCTC13163_01640</name>
</gene>
<dbReference type="Gene3D" id="3.90.180.10">
    <property type="entry name" value="Medium-chain alcohol dehydrogenases, catalytic domain"/>
    <property type="match status" value="1"/>
</dbReference>
<proteinExistence type="predicted"/>
<dbReference type="STRING" id="1397694.GCA_000702585_02137"/>
<reference evidence="2 3" key="1">
    <citation type="submission" date="2018-06" db="EMBL/GenBank/DDBJ databases">
        <authorList>
            <consortium name="Pathogen Informatics"/>
            <person name="Doyle S."/>
        </authorList>
    </citation>
    <scope>NUCLEOTIDE SEQUENCE [LARGE SCALE GENOMIC DNA]</scope>
    <source>
        <strain evidence="2 3">NCTC13163</strain>
    </source>
</reference>
<feature type="domain" description="Enoyl reductase (ER)" evidence="1">
    <location>
        <begin position="10"/>
        <end position="300"/>
    </location>
</feature>
<dbReference type="InterPro" id="IPR020843">
    <property type="entry name" value="ER"/>
</dbReference>
<dbReference type="InterPro" id="IPR036291">
    <property type="entry name" value="NAD(P)-bd_dom_sf"/>
</dbReference>
<evidence type="ECO:0000259" key="1">
    <source>
        <dbReference type="SMART" id="SM00829"/>
    </source>
</evidence>
<dbReference type="InterPro" id="IPR013149">
    <property type="entry name" value="ADH-like_C"/>
</dbReference>
<dbReference type="PANTHER" id="PTHR44013">
    <property type="entry name" value="ZINC-TYPE ALCOHOL DEHYDROGENASE-LIKE PROTEIN C16A3.02C"/>
    <property type="match status" value="1"/>
</dbReference>
<dbReference type="Pfam" id="PF08240">
    <property type="entry name" value="ADH_N"/>
    <property type="match status" value="1"/>
</dbReference>
<dbReference type="SMART" id="SM00829">
    <property type="entry name" value="PKS_ER"/>
    <property type="match status" value="1"/>
</dbReference>
<dbReference type="InterPro" id="IPR011032">
    <property type="entry name" value="GroES-like_sf"/>
</dbReference>
<dbReference type="SUPFAM" id="SSF51735">
    <property type="entry name" value="NAD(P)-binding Rossmann-fold domains"/>
    <property type="match status" value="1"/>
</dbReference>
<dbReference type="OrthoDB" id="9792162at2"/>